<sequence length="53" mass="6287">MPTIGTLLVRLAERHERARDRRLLVDMDARVLRDIGLGREEVVAEASRFWWRV</sequence>
<dbReference type="Pfam" id="PF06568">
    <property type="entry name" value="YjiS-like"/>
    <property type="match status" value="1"/>
</dbReference>
<dbReference type="Proteomes" id="UP001138751">
    <property type="component" value="Unassembled WGS sequence"/>
</dbReference>
<reference evidence="2" key="2">
    <citation type="journal article" date="2021" name="Syst. Appl. Microbiol.">
        <title>Roseomonas hellenica sp. nov., isolated from roots of wild-growing Alkanna tinctoria.</title>
        <authorList>
            <person name="Rat A."/>
            <person name="Naranjo H.D."/>
            <person name="Lebbe L."/>
            <person name="Cnockaert M."/>
            <person name="Krigas N."/>
            <person name="Grigoriadou K."/>
            <person name="Maloupa E."/>
            <person name="Willems A."/>
        </authorList>
    </citation>
    <scope>NUCLEOTIDE SEQUENCE</scope>
    <source>
        <strain evidence="2">LMG 31231</strain>
    </source>
</reference>
<gene>
    <name evidence="2" type="ORF">GXW76_18855</name>
</gene>
<dbReference type="EMBL" id="JAAEDM010000063">
    <property type="protein sequence ID" value="MBR0673242.1"/>
    <property type="molecule type" value="Genomic_DNA"/>
</dbReference>
<dbReference type="RefSeq" id="WP_211863652.1">
    <property type="nucleotide sequence ID" value="NZ_JAAEDM010000063.1"/>
</dbReference>
<evidence type="ECO:0000313" key="3">
    <source>
        <dbReference type="Proteomes" id="UP001138751"/>
    </source>
</evidence>
<protein>
    <submittedName>
        <fullName evidence="2">DUF1127 domain-containing protein</fullName>
    </submittedName>
</protein>
<evidence type="ECO:0000259" key="1">
    <source>
        <dbReference type="Pfam" id="PF06568"/>
    </source>
</evidence>
<name>A0A9X9X1G3_9PROT</name>
<dbReference type="AlphaFoldDB" id="A0A9X9X1G3"/>
<reference evidence="2" key="1">
    <citation type="submission" date="2020-01" db="EMBL/GenBank/DDBJ databases">
        <authorList>
            <person name="Rat A."/>
        </authorList>
    </citation>
    <scope>NUCLEOTIDE SEQUENCE</scope>
    <source>
        <strain evidence="2">LMG 31231</strain>
    </source>
</reference>
<accession>A0A9X9X1G3</accession>
<evidence type="ECO:0000313" key="2">
    <source>
        <dbReference type="EMBL" id="MBR0673242.1"/>
    </source>
</evidence>
<dbReference type="InterPro" id="IPR009506">
    <property type="entry name" value="YjiS-like"/>
</dbReference>
<keyword evidence="3" id="KW-1185">Reference proteome</keyword>
<feature type="domain" description="YjiS-like" evidence="1">
    <location>
        <begin position="10"/>
        <end position="42"/>
    </location>
</feature>
<comment type="caution">
    <text evidence="2">The sequence shown here is derived from an EMBL/GenBank/DDBJ whole genome shotgun (WGS) entry which is preliminary data.</text>
</comment>
<proteinExistence type="predicted"/>
<organism evidence="2 3">
    <name type="scientific">Neoroseomonas soli</name>
    <dbReference type="NCBI Taxonomy" id="1081025"/>
    <lineage>
        <taxon>Bacteria</taxon>
        <taxon>Pseudomonadati</taxon>
        <taxon>Pseudomonadota</taxon>
        <taxon>Alphaproteobacteria</taxon>
        <taxon>Acetobacterales</taxon>
        <taxon>Acetobacteraceae</taxon>
        <taxon>Neoroseomonas</taxon>
    </lineage>
</organism>